<sequence>MSALDDFRALLEDRLPVAWTKAAAADDTETLEELAASPAADEVVRLVAGAGWLTPEWPAEYGGRGLGPDEAVAIRTELRRWRIGNVTSAIGTSWVGPAILKFGTEEVRRRLLPPIARNEALWCQLFSEPEAGSDLAGVRTRGRRDGDRWILDGTKMWTSRANLASYGLALVRTDASVPKHAGLTTFCVDMSTPGVTIRPIKQMTGDAEFYEVILDGVVVDDSLRLGDPGSGWEVVRGVLAFERTAGSGAGAAPPGSVVGRGIGELIEHFAAGLGPVQRDEVVRVYIESRIVELNNLRGAVERVSGRGPIRNGAPYNKILQAEHTKRLQQLMVDLAGMPALARDPADAWTGANVWAYLRVQAKTIAGGTSEVLRNQVAERALGLPREPDPTRHTPWQEVVG</sequence>
<dbReference type="InterPro" id="IPR052161">
    <property type="entry name" value="Mycobact_Acyl-CoA_DH"/>
</dbReference>
<dbReference type="SUPFAM" id="SSF47203">
    <property type="entry name" value="Acyl-CoA dehydrogenase C-terminal domain-like"/>
    <property type="match status" value="1"/>
</dbReference>
<dbReference type="SUPFAM" id="SSF56645">
    <property type="entry name" value="Acyl-CoA dehydrogenase NM domain-like"/>
    <property type="match status" value="1"/>
</dbReference>
<dbReference type="InterPro" id="IPR046373">
    <property type="entry name" value="Acyl-CoA_Oxase/DH_mid-dom_sf"/>
</dbReference>
<evidence type="ECO:0000256" key="4">
    <source>
        <dbReference type="ARBA" id="ARBA00022827"/>
    </source>
</evidence>
<keyword evidence="3 6" id="KW-0285">Flavoprotein</keyword>
<dbReference type="Proteomes" id="UP000715441">
    <property type="component" value="Unassembled WGS sequence"/>
</dbReference>
<comment type="similarity">
    <text evidence="2 6">Belongs to the acyl-CoA dehydrogenase family.</text>
</comment>
<feature type="domain" description="Acyl-CoA dehydrogenase/oxidase N-terminal" evidence="9">
    <location>
        <begin position="36"/>
        <end position="119"/>
    </location>
</feature>
<dbReference type="EMBL" id="JAAXLS010000002">
    <property type="protein sequence ID" value="NKQ52414.1"/>
    <property type="molecule type" value="Genomic_DNA"/>
</dbReference>
<evidence type="ECO:0000256" key="2">
    <source>
        <dbReference type="ARBA" id="ARBA00009347"/>
    </source>
</evidence>
<dbReference type="PANTHER" id="PTHR43292">
    <property type="entry name" value="ACYL-COA DEHYDROGENASE"/>
    <property type="match status" value="1"/>
</dbReference>
<dbReference type="InterPro" id="IPR009075">
    <property type="entry name" value="AcylCo_DH/oxidase_C"/>
</dbReference>
<evidence type="ECO:0000313" key="11">
    <source>
        <dbReference type="Proteomes" id="UP000715441"/>
    </source>
</evidence>
<dbReference type="Gene3D" id="1.10.540.10">
    <property type="entry name" value="Acyl-CoA dehydrogenase/oxidase, N-terminal domain"/>
    <property type="match status" value="1"/>
</dbReference>
<organism evidence="10 11">
    <name type="scientific">Amycolatopsis acididurans</name>
    <dbReference type="NCBI Taxonomy" id="2724524"/>
    <lineage>
        <taxon>Bacteria</taxon>
        <taxon>Bacillati</taxon>
        <taxon>Actinomycetota</taxon>
        <taxon>Actinomycetes</taxon>
        <taxon>Pseudonocardiales</taxon>
        <taxon>Pseudonocardiaceae</taxon>
        <taxon>Amycolatopsis</taxon>
    </lineage>
</organism>
<keyword evidence="11" id="KW-1185">Reference proteome</keyword>
<dbReference type="Pfam" id="PF02771">
    <property type="entry name" value="Acyl-CoA_dh_N"/>
    <property type="match status" value="1"/>
</dbReference>
<evidence type="ECO:0000256" key="3">
    <source>
        <dbReference type="ARBA" id="ARBA00022630"/>
    </source>
</evidence>
<dbReference type="Gene3D" id="2.40.110.10">
    <property type="entry name" value="Butyryl-CoA Dehydrogenase, subunit A, domain 2"/>
    <property type="match status" value="1"/>
</dbReference>
<name>A0ABX1IY80_9PSEU</name>
<evidence type="ECO:0000259" key="9">
    <source>
        <dbReference type="Pfam" id="PF02771"/>
    </source>
</evidence>
<reference evidence="10 11" key="1">
    <citation type="submission" date="2020-04" db="EMBL/GenBank/DDBJ databases">
        <title>Novel species.</title>
        <authorList>
            <person name="Teo W.F.A."/>
            <person name="Lipun K."/>
            <person name="Srisuk N."/>
            <person name="Duangmal K."/>
        </authorList>
    </citation>
    <scope>NUCLEOTIDE SEQUENCE [LARGE SCALE GENOMIC DNA]</scope>
    <source>
        <strain evidence="10 11">K13G38</strain>
    </source>
</reference>
<accession>A0ABX1IY80</accession>
<evidence type="ECO:0000313" key="10">
    <source>
        <dbReference type="EMBL" id="NKQ52414.1"/>
    </source>
</evidence>
<proteinExistence type="inferred from homology"/>
<feature type="domain" description="Acyl-CoA dehydrogenase/oxidase C-terminal" evidence="7">
    <location>
        <begin position="229"/>
        <end position="380"/>
    </location>
</feature>
<dbReference type="PANTHER" id="PTHR43292:SF4">
    <property type="entry name" value="ACYL-COA DEHYDROGENASE FADE34"/>
    <property type="match status" value="1"/>
</dbReference>
<comment type="caution">
    <text evidence="10">The sequence shown here is derived from an EMBL/GenBank/DDBJ whole genome shotgun (WGS) entry which is preliminary data.</text>
</comment>
<keyword evidence="4 6" id="KW-0274">FAD</keyword>
<dbReference type="Gene3D" id="1.20.140.10">
    <property type="entry name" value="Butyryl-CoA Dehydrogenase, subunit A, domain 3"/>
    <property type="match status" value="1"/>
</dbReference>
<dbReference type="InterPro" id="IPR036250">
    <property type="entry name" value="AcylCo_DH-like_C"/>
</dbReference>
<dbReference type="RefSeq" id="WP_168512227.1">
    <property type="nucleotide sequence ID" value="NZ_JAAXLS010000002.1"/>
</dbReference>
<evidence type="ECO:0000256" key="6">
    <source>
        <dbReference type="RuleBase" id="RU362125"/>
    </source>
</evidence>
<feature type="domain" description="Acyl-CoA oxidase/dehydrogenase middle" evidence="8">
    <location>
        <begin position="123"/>
        <end position="215"/>
    </location>
</feature>
<evidence type="ECO:0000259" key="8">
    <source>
        <dbReference type="Pfam" id="PF02770"/>
    </source>
</evidence>
<protein>
    <submittedName>
        <fullName evidence="10">Acyl-CoA dehydrogenase</fullName>
    </submittedName>
</protein>
<evidence type="ECO:0000256" key="5">
    <source>
        <dbReference type="ARBA" id="ARBA00023002"/>
    </source>
</evidence>
<dbReference type="Pfam" id="PF02770">
    <property type="entry name" value="Acyl-CoA_dh_M"/>
    <property type="match status" value="1"/>
</dbReference>
<dbReference type="Pfam" id="PF00441">
    <property type="entry name" value="Acyl-CoA_dh_1"/>
    <property type="match status" value="1"/>
</dbReference>
<keyword evidence="5 6" id="KW-0560">Oxidoreductase</keyword>
<dbReference type="InterPro" id="IPR009100">
    <property type="entry name" value="AcylCoA_DH/oxidase_NM_dom_sf"/>
</dbReference>
<gene>
    <name evidence="10" type="ORF">HFP15_05935</name>
</gene>
<evidence type="ECO:0000256" key="1">
    <source>
        <dbReference type="ARBA" id="ARBA00001974"/>
    </source>
</evidence>
<dbReference type="InterPro" id="IPR006091">
    <property type="entry name" value="Acyl-CoA_Oxase/DH_mid-dom"/>
</dbReference>
<evidence type="ECO:0000259" key="7">
    <source>
        <dbReference type="Pfam" id="PF00441"/>
    </source>
</evidence>
<dbReference type="InterPro" id="IPR013786">
    <property type="entry name" value="AcylCoA_DH/ox_N"/>
</dbReference>
<comment type="cofactor">
    <cofactor evidence="1 6">
        <name>FAD</name>
        <dbReference type="ChEBI" id="CHEBI:57692"/>
    </cofactor>
</comment>
<dbReference type="InterPro" id="IPR037069">
    <property type="entry name" value="AcylCoA_DH/ox_N_sf"/>
</dbReference>